<feature type="domain" description="SDH C-terminal" evidence="6">
    <location>
        <begin position="263"/>
        <end position="290"/>
    </location>
</feature>
<dbReference type="NCBIfam" id="NF001319">
    <property type="entry name" value="PRK00258.3-3"/>
    <property type="match status" value="1"/>
</dbReference>
<dbReference type="GO" id="GO:0008652">
    <property type="term" value="P:amino acid biosynthetic process"/>
    <property type="evidence" value="ECO:0007669"/>
    <property type="project" value="UniProtKB-KW"/>
</dbReference>
<evidence type="ECO:0000313" key="8">
    <source>
        <dbReference type="Proteomes" id="UP001229244"/>
    </source>
</evidence>
<dbReference type="InterPro" id="IPR013708">
    <property type="entry name" value="Shikimate_DH-bd_N"/>
</dbReference>
<evidence type="ECO:0000256" key="4">
    <source>
        <dbReference type="HAMAP-Rule" id="MF_00222"/>
    </source>
</evidence>
<feature type="binding site" evidence="4">
    <location>
        <begin position="33"/>
        <end position="35"/>
    </location>
    <ligand>
        <name>shikimate</name>
        <dbReference type="ChEBI" id="CHEBI:36208"/>
    </ligand>
</feature>
<dbReference type="GO" id="GO:0009423">
    <property type="term" value="P:chorismate biosynthetic process"/>
    <property type="evidence" value="ECO:0007669"/>
    <property type="project" value="UniProtKB-UniRule"/>
</dbReference>
<reference evidence="7" key="1">
    <citation type="submission" date="2023-07" db="EMBL/GenBank/DDBJ databases">
        <title>Genomic Encyclopedia of Type Strains, Phase IV (KMG-IV): sequencing the most valuable type-strain genomes for metagenomic binning, comparative biology and taxonomic classification.</title>
        <authorList>
            <person name="Goeker M."/>
        </authorList>
    </citation>
    <scope>NUCLEOTIDE SEQUENCE</scope>
    <source>
        <strain evidence="7">DSM 21202</strain>
    </source>
</reference>
<feature type="domain" description="Shikimate dehydrogenase substrate binding N-terminal" evidence="5">
    <location>
        <begin position="25"/>
        <end position="111"/>
    </location>
</feature>
<evidence type="ECO:0000256" key="1">
    <source>
        <dbReference type="ARBA" id="ARBA00004871"/>
    </source>
</evidence>
<dbReference type="CDD" id="cd01065">
    <property type="entry name" value="NAD_bind_Shikimate_DH"/>
    <property type="match status" value="1"/>
</dbReference>
<dbReference type="PANTHER" id="PTHR21089:SF1">
    <property type="entry name" value="BIFUNCTIONAL 3-DEHYDROQUINATE DEHYDRATASE_SHIKIMATE DEHYDROGENASE, CHLOROPLASTIC"/>
    <property type="match status" value="1"/>
</dbReference>
<comment type="caution">
    <text evidence="4">Lacks conserved residue(s) required for the propagation of feature annotation.</text>
</comment>
<keyword evidence="8" id="KW-1185">Reference proteome</keyword>
<dbReference type="InterPro" id="IPR036291">
    <property type="entry name" value="NAD(P)-bd_dom_sf"/>
</dbReference>
<comment type="similarity">
    <text evidence="4">Belongs to the shikimate dehydrogenase family.</text>
</comment>
<evidence type="ECO:0000259" key="6">
    <source>
        <dbReference type="Pfam" id="PF18317"/>
    </source>
</evidence>
<gene>
    <name evidence="4" type="primary">aroE</name>
    <name evidence="7" type="ORF">J2S73_002332</name>
</gene>
<sequence length="296" mass="31437">MTATGQKAEQDAGSGAQTRPILIGLLGRNIGRSRTPRMHLAAAEGLGLPYEYRILDAHQEGLPETAAEILDLLEAEGFNGINVTYPYKRAVVSLMDELSPAVQAVGAVNTVVFREGRRFGHNTDYWGFGESLRRGLPEAKRDTVLLVGAGGAGAAVSHALIDAGVGRLLVYDLQVDTAQALVAALENHAGPGRAEVASDPADVMTTVDGVVNASPVGMDAHPGIPVPVDALRPDHWVADIIYFPLETELLATARRLGCAVLPGSGMALFQAVRAFELFTGRKPDIERMRASFDSFS</sequence>
<dbReference type="InterPro" id="IPR041121">
    <property type="entry name" value="SDH_C"/>
</dbReference>
<evidence type="ECO:0000256" key="3">
    <source>
        <dbReference type="ARBA" id="ARBA00023141"/>
    </source>
</evidence>
<dbReference type="InterPro" id="IPR022893">
    <property type="entry name" value="Shikimate_DH_fam"/>
</dbReference>
<feature type="binding site" evidence="4">
    <location>
        <position position="242"/>
    </location>
    <ligand>
        <name>shikimate</name>
        <dbReference type="ChEBI" id="CHEBI:36208"/>
    </ligand>
</feature>
<comment type="catalytic activity">
    <reaction evidence="4">
        <text>shikimate + NADP(+) = 3-dehydroshikimate + NADPH + H(+)</text>
        <dbReference type="Rhea" id="RHEA:17737"/>
        <dbReference type="ChEBI" id="CHEBI:15378"/>
        <dbReference type="ChEBI" id="CHEBI:16630"/>
        <dbReference type="ChEBI" id="CHEBI:36208"/>
        <dbReference type="ChEBI" id="CHEBI:57783"/>
        <dbReference type="ChEBI" id="CHEBI:58349"/>
        <dbReference type="EC" id="1.1.1.25"/>
    </reaction>
</comment>
<dbReference type="NCBIfam" id="NF009201">
    <property type="entry name" value="PRK12549.1"/>
    <property type="match status" value="1"/>
</dbReference>
<dbReference type="HAMAP" id="MF_00222">
    <property type="entry name" value="Shikimate_DH_AroE"/>
    <property type="match status" value="1"/>
</dbReference>
<dbReference type="SUPFAM" id="SSF51735">
    <property type="entry name" value="NAD(P)-binding Rossmann-fold domains"/>
    <property type="match status" value="1"/>
</dbReference>
<comment type="caution">
    <text evidence="7">The sequence shown here is derived from an EMBL/GenBank/DDBJ whole genome shotgun (WGS) entry which is preliminary data.</text>
</comment>
<keyword evidence="3 4" id="KW-0057">Aromatic amino acid biosynthesis</keyword>
<dbReference type="EMBL" id="JAUSUL010000002">
    <property type="protein sequence ID" value="MDQ0315875.1"/>
    <property type="molecule type" value="Genomic_DNA"/>
</dbReference>
<evidence type="ECO:0000259" key="5">
    <source>
        <dbReference type="Pfam" id="PF08501"/>
    </source>
</evidence>
<feature type="binding site" evidence="4">
    <location>
        <position position="263"/>
    </location>
    <ligand>
        <name>NADP(+)</name>
        <dbReference type="ChEBI" id="CHEBI:58349"/>
    </ligand>
</feature>
<feature type="binding site" evidence="4">
    <location>
        <position position="109"/>
    </location>
    <ligand>
        <name>shikimate</name>
        <dbReference type="ChEBI" id="CHEBI:36208"/>
    </ligand>
</feature>
<feature type="binding site" evidence="4">
    <location>
        <position position="84"/>
    </location>
    <ligand>
        <name>shikimate</name>
        <dbReference type="ChEBI" id="CHEBI:36208"/>
    </ligand>
</feature>
<comment type="subunit">
    <text evidence="4">Homodimer.</text>
</comment>
<feature type="binding site" evidence="4">
    <location>
        <position position="240"/>
    </location>
    <ligand>
        <name>NADP(+)</name>
        <dbReference type="ChEBI" id="CHEBI:58349"/>
    </ligand>
</feature>
<keyword evidence="4" id="KW-0028">Amino-acid biosynthesis</keyword>
<proteinExistence type="inferred from homology"/>
<dbReference type="GO" id="GO:0005829">
    <property type="term" value="C:cytosol"/>
    <property type="evidence" value="ECO:0007669"/>
    <property type="project" value="TreeGrafter"/>
</dbReference>
<dbReference type="Gene3D" id="3.40.50.720">
    <property type="entry name" value="NAD(P)-binding Rossmann-like Domain"/>
    <property type="match status" value="1"/>
</dbReference>
<dbReference type="GO" id="GO:0019632">
    <property type="term" value="P:shikimate metabolic process"/>
    <property type="evidence" value="ECO:0007669"/>
    <property type="project" value="TreeGrafter"/>
</dbReference>
<dbReference type="PANTHER" id="PTHR21089">
    <property type="entry name" value="SHIKIMATE DEHYDROGENASE"/>
    <property type="match status" value="1"/>
</dbReference>
<feature type="binding site" evidence="4">
    <location>
        <position position="124"/>
    </location>
    <ligand>
        <name>shikimate</name>
        <dbReference type="ChEBI" id="CHEBI:36208"/>
    </ligand>
</feature>
<evidence type="ECO:0000313" key="7">
    <source>
        <dbReference type="EMBL" id="MDQ0315875.1"/>
    </source>
</evidence>
<keyword evidence="2 4" id="KW-0560">Oxidoreductase</keyword>
<dbReference type="Pfam" id="PF18317">
    <property type="entry name" value="SDH_C"/>
    <property type="match status" value="1"/>
</dbReference>
<dbReference type="SUPFAM" id="SSF53223">
    <property type="entry name" value="Aminoacid dehydrogenase-like, N-terminal domain"/>
    <property type="match status" value="1"/>
</dbReference>
<keyword evidence="4" id="KW-0521">NADP</keyword>
<comment type="function">
    <text evidence="4">Involved in the biosynthesis of the chorismate, which leads to the biosynthesis of aromatic amino acids. Catalyzes the reversible NADPH linked reduction of 3-dehydroshikimate (DHSA) to yield shikimate (SA).</text>
</comment>
<dbReference type="AlphaFoldDB" id="A0AAE3VPP8"/>
<feature type="binding site" evidence="4">
    <location>
        <begin position="148"/>
        <end position="152"/>
    </location>
    <ligand>
        <name>NADP(+)</name>
        <dbReference type="ChEBI" id="CHEBI:58349"/>
    </ligand>
</feature>
<name>A0AAE3VPP8_9HYPH</name>
<comment type="pathway">
    <text evidence="1 4">Metabolic intermediate biosynthesis; chorismate biosynthesis; chorismate from D-erythrose 4-phosphate and phosphoenolpyruvate: step 4/7.</text>
</comment>
<dbReference type="InterPro" id="IPR046346">
    <property type="entry name" value="Aminoacid_DH-like_N_sf"/>
</dbReference>
<dbReference type="Proteomes" id="UP001229244">
    <property type="component" value="Unassembled WGS sequence"/>
</dbReference>
<evidence type="ECO:0000256" key="2">
    <source>
        <dbReference type="ARBA" id="ARBA00023002"/>
    </source>
</evidence>
<protein>
    <recommendedName>
        <fullName evidence="4">Shikimate dehydrogenase (NADP(+))</fullName>
        <shortName evidence="4">SDH</shortName>
        <ecNumber evidence="4">1.1.1.25</ecNumber>
    </recommendedName>
</protein>
<dbReference type="GO" id="GO:0004764">
    <property type="term" value="F:shikimate 3-dehydrogenase (NADP+) activity"/>
    <property type="evidence" value="ECO:0007669"/>
    <property type="project" value="UniProtKB-UniRule"/>
</dbReference>
<dbReference type="GO" id="GO:0050661">
    <property type="term" value="F:NADP binding"/>
    <property type="evidence" value="ECO:0007669"/>
    <property type="project" value="TreeGrafter"/>
</dbReference>
<organism evidence="7 8">
    <name type="scientific">Amorphus orientalis</name>
    <dbReference type="NCBI Taxonomy" id="649198"/>
    <lineage>
        <taxon>Bacteria</taxon>
        <taxon>Pseudomonadati</taxon>
        <taxon>Pseudomonadota</taxon>
        <taxon>Alphaproteobacteria</taxon>
        <taxon>Hyphomicrobiales</taxon>
        <taxon>Amorphaceae</taxon>
        <taxon>Amorphus</taxon>
    </lineage>
</organism>
<feature type="binding site" evidence="4">
    <location>
        <position position="270"/>
    </location>
    <ligand>
        <name>shikimate</name>
        <dbReference type="ChEBI" id="CHEBI:36208"/>
    </ligand>
</feature>
<dbReference type="Gene3D" id="3.40.50.10860">
    <property type="entry name" value="Leucine Dehydrogenase, chain A, domain 1"/>
    <property type="match status" value="1"/>
</dbReference>
<dbReference type="Pfam" id="PF08501">
    <property type="entry name" value="Shikimate_dh_N"/>
    <property type="match status" value="1"/>
</dbReference>
<accession>A0AAE3VPP8</accession>
<feature type="active site" description="Proton acceptor" evidence="4">
    <location>
        <position position="88"/>
    </location>
</feature>
<dbReference type="GO" id="GO:0009073">
    <property type="term" value="P:aromatic amino acid family biosynthetic process"/>
    <property type="evidence" value="ECO:0007669"/>
    <property type="project" value="UniProtKB-KW"/>
</dbReference>
<dbReference type="EC" id="1.1.1.25" evidence="4"/>
<dbReference type="RefSeq" id="WP_370874418.1">
    <property type="nucleotide sequence ID" value="NZ_JAUSUL010000002.1"/>
</dbReference>